<organism evidence="3 4">
    <name type="scientific">Cystoisospora suis</name>
    <dbReference type="NCBI Taxonomy" id="483139"/>
    <lineage>
        <taxon>Eukaryota</taxon>
        <taxon>Sar</taxon>
        <taxon>Alveolata</taxon>
        <taxon>Apicomplexa</taxon>
        <taxon>Conoidasida</taxon>
        <taxon>Coccidia</taxon>
        <taxon>Eucoccidiorida</taxon>
        <taxon>Eimeriorina</taxon>
        <taxon>Sarcocystidae</taxon>
        <taxon>Cystoisospora</taxon>
    </lineage>
</organism>
<evidence type="ECO:0000313" key="4">
    <source>
        <dbReference type="Proteomes" id="UP000221165"/>
    </source>
</evidence>
<evidence type="ECO:0000256" key="1">
    <source>
        <dbReference type="SAM" id="Coils"/>
    </source>
</evidence>
<feature type="compositionally biased region" description="Basic and acidic residues" evidence="2">
    <location>
        <begin position="320"/>
        <end position="330"/>
    </location>
</feature>
<feature type="compositionally biased region" description="Basic and acidic residues" evidence="2">
    <location>
        <begin position="381"/>
        <end position="395"/>
    </location>
</feature>
<feature type="compositionally biased region" description="Polar residues" evidence="2">
    <location>
        <begin position="431"/>
        <end position="457"/>
    </location>
</feature>
<evidence type="ECO:0000313" key="3">
    <source>
        <dbReference type="EMBL" id="PHJ19489.1"/>
    </source>
</evidence>
<feature type="non-terminal residue" evidence="3">
    <location>
        <position position="803"/>
    </location>
</feature>
<dbReference type="AlphaFoldDB" id="A0A2C6KQX7"/>
<reference evidence="3 4" key="1">
    <citation type="journal article" date="2017" name="Int. J. Parasitol.">
        <title>The genome of the protozoan parasite Cystoisospora suis and a reverse vaccinology approach to identify vaccine candidates.</title>
        <authorList>
            <person name="Palmieri N."/>
            <person name="Shrestha A."/>
            <person name="Ruttkowski B."/>
            <person name="Beck T."/>
            <person name="Vogl C."/>
            <person name="Tomley F."/>
            <person name="Blake D.P."/>
            <person name="Joachim A."/>
        </authorList>
    </citation>
    <scope>NUCLEOTIDE SEQUENCE [LARGE SCALE GENOMIC DNA]</scope>
    <source>
        <strain evidence="3 4">Wien I</strain>
    </source>
</reference>
<feature type="region of interest" description="Disordered" evidence="2">
    <location>
        <begin position="496"/>
        <end position="556"/>
    </location>
</feature>
<feature type="compositionally biased region" description="Polar residues" evidence="2">
    <location>
        <begin position="709"/>
        <end position="719"/>
    </location>
</feature>
<feature type="compositionally biased region" description="Basic and acidic residues" evidence="2">
    <location>
        <begin position="241"/>
        <end position="261"/>
    </location>
</feature>
<gene>
    <name evidence="3" type="ORF">CSUI_006681</name>
</gene>
<feature type="compositionally biased region" description="Polar residues" evidence="2">
    <location>
        <begin position="649"/>
        <end position="670"/>
    </location>
</feature>
<dbReference type="Proteomes" id="UP000221165">
    <property type="component" value="Unassembled WGS sequence"/>
</dbReference>
<name>A0A2C6KQX7_9APIC</name>
<dbReference type="OrthoDB" id="330329at2759"/>
<keyword evidence="4" id="KW-1185">Reference proteome</keyword>
<feature type="region of interest" description="Disordered" evidence="2">
    <location>
        <begin position="305"/>
        <end position="459"/>
    </location>
</feature>
<keyword evidence="1" id="KW-0175">Coiled coil</keyword>
<feature type="region of interest" description="Disordered" evidence="2">
    <location>
        <begin position="759"/>
        <end position="790"/>
    </location>
</feature>
<dbReference type="RefSeq" id="XP_067921189.1">
    <property type="nucleotide sequence ID" value="XM_068066834.1"/>
</dbReference>
<feature type="compositionally biased region" description="Polar residues" evidence="2">
    <location>
        <begin position="521"/>
        <end position="531"/>
    </location>
</feature>
<proteinExistence type="predicted"/>
<evidence type="ECO:0000256" key="2">
    <source>
        <dbReference type="SAM" id="MobiDB-lite"/>
    </source>
</evidence>
<feature type="coiled-coil region" evidence="1">
    <location>
        <begin position="94"/>
        <end position="128"/>
    </location>
</feature>
<feature type="compositionally biased region" description="Polar residues" evidence="2">
    <location>
        <begin position="767"/>
        <end position="788"/>
    </location>
</feature>
<feature type="region of interest" description="Disordered" evidence="2">
    <location>
        <begin position="598"/>
        <end position="621"/>
    </location>
</feature>
<dbReference type="GeneID" id="94430045"/>
<comment type="caution">
    <text evidence="3">The sequence shown here is derived from an EMBL/GenBank/DDBJ whole genome shotgun (WGS) entry which is preliminary data.</text>
</comment>
<feature type="region of interest" description="Disordered" evidence="2">
    <location>
        <begin position="693"/>
        <end position="720"/>
    </location>
</feature>
<protein>
    <submittedName>
        <fullName evidence="3">Proteophosphoglycan related protein</fullName>
    </submittedName>
</protein>
<dbReference type="VEuPathDB" id="ToxoDB:CSUI_006681"/>
<feature type="region of interest" description="Disordered" evidence="2">
    <location>
        <begin position="231"/>
        <end position="278"/>
    </location>
</feature>
<feature type="compositionally biased region" description="Low complexity" evidence="2">
    <location>
        <begin position="500"/>
        <end position="511"/>
    </location>
</feature>
<dbReference type="EMBL" id="MIGC01003417">
    <property type="protein sequence ID" value="PHJ19489.1"/>
    <property type="molecule type" value="Genomic_DNA"/>
</dbReference>
<feature type="region of interest" description="Disordered" evidence="2">
    <location>
        <begin position="634"/>
        <end position="679"/>
    </location>
</feature>
<feature type="compositionally biased region" description="Low complexity" evidence="2">
    <location>
        <begin position="535"/>
        <end position="547"/>
    </location>
</feature>
<sequence length="803" mass="85419">MDAPGPTPFVRAAMRNCQQQLVPCSSPVHPGLGSRFAREDAPVSSSVSDRSVMEETECSSLWPPEADSRGGDLRILRHKLLTAEEKVCALTRELAQEEQARARLSHQLLALEDEYQRIQAEYAMAAELYADKHELLRKGNERVHRLAEENQNLLTCLDSKIGELRSVKKLVQNTLSQVDTKLHVLLAEGLSVVSVLTAKWRSEELQAAFERKSLSHLQLARLAVMQCGIGSPEGRGPIPPLERREHRASNQRSDATDKEEVVATLPRRCESGGPSGQLNQTERLTICTMEGREAKCAAVAFFSSTPSSAAKAGRAPASREQADPLSDKPSGRGGALRGDRSVVTGSVLPSLESSRPLVRRTMSDQFPARAGKRKSSANEVAIRRHGEKKAQHADSPHQVTARSTRHRMSLDGINQAPKRPLADSVSDPDLETSSQTCNAQKSPSVRSEHTQTGTLSAASLAKRQTMPFLLPASKAKRRLLPELHTARKLSASWAGSTLMSHRSSTATPSRSARNEPGIRAKSSSKNTTPAATFQAAARSSPFSPSAPVGKVKNPRGSLYVPNSVELRPANSHPIERSTSSATPVSAVKTGVGRTTIHSLSKGHAPTHNALPGVPASKRPSPAAAGKLLLEQPCCNVSPPGSGRGAVSPRQLSTKTPKPNCQQRSTASSGELGSGQCEAVSKDTTLAAPEAMNAGNGVLSDTEASRAPMTDSSADVSTGDRSALKLPPLPPSRWPSHVRQSLPSSIGGARRLAIQSVTSAPTGEPLSSAGSQLDSEQLDTMSGGLSSSHLVGPSCLESPFDALC</sequence>
<accession>A0A2C6KQX7</accession>